<dbReference type="AlphaFoldDB" id="A0A4Q7W1P8"/>
<evidence type="ECO:0000259" key="1">
    <source>
        <dbReference type="Pfam" id="PF12146"/>
    </source>
</evidence>
<proteinExistence type="predicted"/>
<dbReference type="OrthoDB" id="9777090at2"/>
<dbReference type="PANTHER" id="PTHR12277:SF81">
    <property type="entry name" value="PROTEIN ABHD13"/>
    <property type="match status" value="1"/>
</dbReference>
<dbReference type="SUPFAM" id="SSF53474">
    <property type="entry name" value="alpha/beta-Hydrolases"/>
    <property type="match status" value="1"/>
</dbReference>
<gene>
    <name evidence="2" type="ORF">EV670_0794</name>
</gene>
<dbReference type="Pfam" id="PF12146">
    <property type="entry name" value="Hydrolase_4"/>
    <property type="match status" value="1"/>
</dbReference>
<dbReference type="InterPro" id="IPR022742">
    <property type="entry name" value="Hydrolase_4"/>
</dbReference>
<dbReference type="PANTHER" id="PTHR12277">
    <property type="entry name" value="ALPHA/BETA HYDROLASE DOMAIN-CONTAINING PROTEIN"/>
    <property type="match status" value="1"/>
</dbReference>
<reference evidence="2 3" key="1">
    <citation type="submission" date="2019-02" db="EMBL/GenBank/DDBJ databases">
        <title>Genomic Encyclopedia of Type Strains, Phase IV (KMG-IV): sequencing the most valuable type-strain genomes for metagenomic binning, comparative biology and taxonomic classification.</title>
        <authorList>
            <person name="Goeker M."/>
        </authorList>
    </citation>
    <scope>NUCLEOTIDE SEQUENCE [LARGE SCALE GENOMIC DNA]</scope>
    <source>
        <strain evidence="2 3">DSM 19570</strain>
    </source>
</reference>
<keyword evidence="3" id="KW-1185">Reference proteome</keyword>
<dbReference type="Gene3D" id="3.40.50.1820">
    <property type="entry name" value="alpha/beta hydrolase"/>
    <property type="match status" value="1"/>
</dbReference>
<protein>
    <recommendedName>
        <fullName evidence="1">Serine aminopeptidase S33 domain-containing protein</fullName>
    </recommendedName>
</protein>
<evidence type="ECO:0000313" key="3">
    <source>
        <dbReference type="Proteomes" id="UP000293671"/>
    </source>
</evidence>
<feature type="domain" description="Serine aminopeptidase S33" evidence="1">
    <location>
        <begin position="69"/>
        <end position="183"/>
    </location>
</feature>
<dbReference type="RefSeq" id="WP_130430497.1">
    <property type="nucleotide sequence ID" value="NZ_SHKP01000004.1"/>
</dbReference>
<sequence>MIAIALALLAAVLVYLALLTALWFGQERLLFYPVPLDPARVLATEPDVHERLFEVDGARLSALELRLPDPDGVVFFLHGNAGNLQSWFTNADFYRRANYDLVMLDYRGYGKSSGRIESEAQLLSDVQAVWAQVAPRYEGRRVVFYGRSLGTALAAALAVQQQPDLTILASPYRSMAAMARQHYPWVPSALLRYPLSTEEHLARVRGPVLLLHGDRDELIPLAHSQALLETAPQGRLEVVAGAGHNDLQDFESYLQAVRAALPGRR</sequence>
<name>A0A4Q7W1P8_9BURK</name>
<organism evidence="2 3">
    <name type="scientific">Rivibacter subsaxonicus</name>
    <dbReference type="NCBI Taxonomy" id="457575"/>
    <lineage>
        <taxon>Bacteria</taxon>
        <taxon>Pseudomonadati</taxon>
        <taxon>Pseudomonadota</taxon>
        <taxon>Betaproteobacteria</taxon>
        <taxon>Burkholderiales</taxon>
        <taxon>Rivibacter</taxon>
    </lineage>
</organism>
<accession>A0A4Q7W1P8</accession>
<evidence type="ECO:0000313" key="2">
    <source>
        <dbReference type="EMBL" id="RZU02765.1"/>
    </source>
</evidence>
<dbReference type="InterPro" id="IPR029058">
    <property type="entry name" value="AB_hydrolase_fold"/>
</dbReference>
<dbReference type="EMBL" id="SHKP01000004">
    <property type="protein sequence ID" value="RZU02765.1"/>
    <property type="molecule type" value="Genomic_DNA"/>
</dbReference>
<comment type="caution">
    <text evidence="2">The sequence shown here is derived from an EMBL/GenBank/DDBJ whole genome shotgun (WGS) entry which is preliminary data.</text>
</comment>
<dbReference type="Proteomes" id="UP000293671">
    <property type="component" value="Unassembled WGS sequence"/>
</dbReference>